<dbReference type="InterPro" id="IPR050090">
    <property type="entry name" value="Tyrosine_recombinase_XerCD"/>
</dbReference>
<dbReference type="NCBIfam" id="NF040815">
    <property type="entry name" value="recomb_XerA_Arch"/>
    <property type="match status" value="1"/>
</dbReference>
<evidence type="ECO:0000259" key="7">
    <source>
        <dbReference type="PROSITE" id="PS51900"/>
    </source>
</evidence>
<dbReference type="PROSITE" id="PS51900">
    <property type="entry name" value="CB"/>
    <property type="match status" value="1"/>
</dbReference>
<dbReference type="InterPro" id="IPR044068">
    <property type="entry name" value="CB"/>
</dbReference>
<keyword evidence="4" id="KW-0233">DNA recombination</keyword>
<keyword evidence="2" id="KW-0229">DNA integration</keyword>
<dbReference type="InterPro" id="IPR013762">
    <property type="entry name" value="Integrase-like_cat_sf"/>
</dbReference>
<dbReference type="SUPFAM" id="SSF56349">
    <property type="entry name" value="DNA breaking-rejoining enzymes"/>
    <property type="match status" value="1"/>
</dbReference>
<evidence type="ECO:0000259" key="6">
    <source>
        <dbReference type="PROSITE" id="PS51898"/>
    </source>
</evidence>
<gene>
    <name evidence="8" type="ORF">OU798_14890</name>
</gene>
<evidence type="ECO:0000313" key="9">
    <source>
        <dbReference type="Proteomes" id="UP001145087"/>
    </source>
</evidence>
<dbReference type="GO" id="GO:0015074">
    <property type="term" value="P:DNA integration"/>
    <property type="evidence" value="ECO:0007669"/>
    <property type="project" value="UniProtKB-KW"/>
</dbReference>
<dbReference type="Gene3D" id="1.10.443.10">
    <property type="entry name" value="Intergrase catalytic core"/>
    <property type="match status" value="1"/>
</dbReference>
<evidence type="ECO:0000256" key="4">
    <source>
        <dbReference type="ARBA" id="ARBA00023172"/>
    </source>
</evidence>
<protein>
    <submittedName>
        <fullName evidence="8">Site-specific integrase</fullName>
    </submittedName>
</protein>
<dbReference type="PROSITE" id="PS51898">
    <property type="entry name" value="TYR_RECOMBINASE"/>
    <property type="match status" value="1"/>
</dbReference>
<organism evidence="8 9">
    <name type="scientific">Draconibacterium aestuarii</name>
    <dbReference type="NCBI Taxonomy" id="2998507"/>
    <lineage>
        <taxon>Bacteria</taxon>
        <taxon>Pseudomonadati</taxon>
        <taxon>Bacteroidota</taxon>
        <taxon>Bacteroidia</taxon>
        <taxon>Marinilabiliales</taxon>
        <taxon>Prolixibacteraceae</taxon>
        <taxon>Draconibacterium</taxon>
    </lineage>
</organism>
<dbReference type="RefSeq" id="WP_343333970.1">
    <property type="nucleotide sequence ID" value="NZ_JAPOHD010000028.1"/>
</dbReference>
<dbReference type="InterPro" id="IPR004107">
    <property type="entry name" value="Integrase_SAM-like_N"/>
</dbReference>
<name>A0A9X3F6U4_9BACT</name>
<dbReference type="GO" id="GO:0003677">
    <property type="term" value="F:DNA binding"/>
    <property type="evidence" value="ECO:0007669"/>
    <property type="project" value="UniProtKB-UniRule"/>
</dbReference>
<feature type="domain" description="Tyr recombinase" evidence="6">
    <location>
        <begin position="195"/>
        <end position="368"/>
    </location>
</feature>
<dbReference type="Proteomes" id="UP001145087">
    <property type="component" value="Unassembled WGS sequence"/>
</dbReference>
<evidence type="ECO:0000256" key="3">
    <source>
        <dbReference type="ARBA" id="ARBA00023125"/>
    </source>
</evidence>
<dbReference type="EMBL" id="JAPOHD010000028">
    <property type="protein sequence ID" value="MCY1721639.1"/>
    <property type="molecule type" value="Genomic_DNA"/>
</dbReference>
<dbReference type="GO" id="GO:0006310">
    <property type="term" value="P:DNA recombination"/>
    <property type="evidence" value="ECO:0007669"/>
    <property type="project" value="UniProtKB-KW"/>
</dbReference>
<dbReference type="InterPro" id="IPR002104">
    <property type="entry name" value="Integrase_catalytic"/>
</dbReference>
<feature type="domain" description="Core-binding (CB)" evidence="7">
    <location>
        <begin position="92"/>
        <end position="178"/>
    </location>
</feature>
<keyword evidence="9" id="KW-1185">Reference proteome</keyword>
<dbReference type="AlphaFoldDB" id="A0A9X3F6U4"/>
<dbReference type="PANTHER" id="PTHR30349:SF64">
    <property type="entry name" value="PROPHAGE INTEGRASE INTD-RELATED"/>
    <property type="match status" value="1"/>
</dbReference>
<dbReference type="Gene3D" id="1.10.150.130">
    <property type="match status" value="1"/>
</dbReference>
<reference evidence="8" key="1">
    <citation type="submission" date="2022-11" db="EMBL/GenBank/DDBJ databases">
        <title>Marilongibacter aestuarii gen. nov., sp. nov., isolated from tidal flat sediment.</title>
        <authorList>
            <person name="Jiayan W."/>
        </authorList>
    </citation>
    <scope>NUCLEOTIDE SEQUENCE</scope>
    <source>
        <strain evidence="8">Z1-6</strain>
    </source>
</reference>
<dbReference type="Pfam" id="PF00589">
    <property type="entry name" value="Phage_integrase"/>
    <property type="match status" value="1"/>
</dbReference>
<evidence type="ECO:0000256" key="2">
    <source>
        <dbReference type="ARBA" id="ARBA00022908"/>
    </source>
</evidence>
<dbReference type="InterPro" id="IPR011010">
    <property type="entry name" value="DNA_brk_join_enz"/>
</dbReference>
<dbReference type="InterPro" id="IPR010998">
    <property type="entry name" value="Integrase_recombinase_N"/>
</dbReference>
<accession>A0A9X3F6U4</accession>
<sequence length="378" mass="44585">MTIRPKIKLDQGEHNQQEVIFVQFVFNREIINRLKKTLPAKWSQSKACWYIPKSDFDLHEFYETCIDLAYIDYAALKNKKEPYAPGTKTRNYSHRRTVQLPSEYTDKLIQKRYSESTIRTYSAYFKDFIYYFKNRVLEEITTEEINDYIGQLIQNEQISPSEQNQRINAIKFYFDKILGRDKLVFTIDRPRKDNKLPSVLSKNEVRQIIKQCGNLKHKCILSLIYSAGLRRSELINLKIKDICTERGLIKITDAKGKKDRYTLLSGAFVDQLREYYKKYRPHYWLFEGNSPRSQYSATSIGNILREAAKKARIYKRVTPHMLRHSFATHLLEQGTDLRYIQELLGHGSSKTTEIYTHVSNRNIGKIKNPLDDMFDNST</sequence>
<dbReference type="Pfam" id="PF13495">
    <property type="entry name" value="Phage_int_SAM_4"/>
    <property type="match status" value="1"/>
</dbReference>
<proteinExistence type="inferred from homology"/>
<dbReference type="PANTHER" id="PTHR30349">
    <property type="entry name" value="PHAGE INTEGRASE-RELATED"/>
    <property type="match status" value="1"/>
</dbReference>
<evidence type="ECO:0000256" key="5">
    <source>
        <dbReference type="PROSITE-ProRule" id="PRU01248"/>
    </source>
</evidence>
<evidence type="ECO:0000256" key="1">
    <source>
        <dbReference type="ARBA" id="ARBA00008857"/>
    </source>
</evidence>
<keyword evidence="3 5" id="KW-0238">DNA-binding</keyword>
<evidence type="ECO:0000313" key="8">
    <source>
        <dbReference type="EMBL" id="MCY1721639.1"/>
    </source>
</evidence>
<comment type="caution">
    <text evidence="8">The sequence shown here is derived from an EMBL/GenBank/DDBJ whole genome shotgun (WGS) entry which is preliminary data.</text>
</comment>
<comment type="similarity">
    <text evidence="1">Belongs to the 'phage' integrase family.</text>
</comment>